<dbReference type="EMBL" id="CAJPIN010054298">
    <property type="protein sequence ID" value="CAG2066442.1"/>
    <property type="molecule type" value="Genomic_DNA"/>
</dbReference>
<protein>
    <submittedName>
        <fullName evidence="1">Uncharacterized protein</fullName>
    </submittedName>
</protein>
<organism evidence="1 2">
    <name type="scientific">Timema podura</name>
    <name type="common">Walking stick</name>
    <dbReference type="NCBI Taxonomy" id="61482"/>
    <lineage>
        <taxon>Eukaryota</taxon>
        <taxon>Metazoa</taxon>
        <taxon>Ecdysozoa</taxon>
        <taxon>Arthropoda</taxon>
        <taxon>Hexapoda</taxon>
        <taxon>Insecta</taxon>
        <taxon>Pterygota</taxon>
        <taxon>Neoptera</taxon>
        <taxon>Polyneoptera</taxon>
        <taxon>Phasmatodea</taxon>
        <taxon>Timematodea</taxon>
        <taxon>Timematoidea</taxon>
        <taxon>Timematidae</taxon>
        <taxon>Timema</taxon>
    </lineage>
</organism>
<comment type="caution">
    <text evidence="1">The sequence shown here is derived from an EMBL/GenBank/DDBJ whole genome shotgun (WGS) entry which is preliminary data.</text>
</comment>
<reference evidence="1" key="1">
    <citation type="submission" date="2021-03" db="EMBL/GenBank/DDBJ databases">
        <authorList>
            <person name="Tran Van P."/>
        </authorList>
    </citation>
    <scope>NUCLEOTIDE SEQUENCE</scope>
</reference>
<keyword evidence="2" id="KW-1185">Reference proteome</keyword>
<evidence type="ECO:0000313" key="2">
    <source>
        <dbReference type="Proteomes" id="UP001153148"/>
    </source>
</evidence>
<dbReference type="Proteomes" id="UP001153148">
    <property type="component" value="Unassembled WGS sequence"/>
</dbReference>
<accession>A0ABN7PF88</accession>
<gene>
    <name evidence="1" type="ORF">TPAB3V08_LOCUS13385</name>
</gene>
<name>A0ABN7PF88_TIMPD</name>
<evidence type="ECO:0000313" key="1">
    <source>
        <dbReference type="EMBL" id="CAG2066442.1"/>
    </source>
</evidence>
<sequence>MLVATCAELVILKGKQRPWLKLLLMVSSY</sequence>
<proteinExistence type="predicted"/>